<keyword evidence="8" id="KW-1185">Reference proteome</keyword>
<feature type="compositionally biased region" description="Basic and acidic residues" evidence="5">
    <location>
        <begin position="87"/>
        <end position="96"/>
    </location>
</feature>
<comment type="caution">
    <text evidence="7">The sequence shown here is derived from an EMBL/GenBank/DDBJ whole genome shotgun (WGS) entry which is preliminary data.</text>
</comment>
<keyword evidence="3" id="KW-0498">Mitosis</keyword>
<dbReference type="GO" id="GO:0031145">
    <property type="term" value="P:anaphase-promoting complex-dependent catabolic process"/>
    <property type="evidence" value="ECO:0007669"/>
    <property type="project" value="TreeGrafter"/>
</dbReference>
<evidence type="ECO:0000259" key="6">
    <source>
        <dbReference type="Pfam" id="PF12859"/>
    </source>
</evidence>
<dbReference type="Pfam" id="PF12859">
    <property type="entry name" value="ANAPC1"/>
    <property type="match status" value="1"/>
</dbReference>
<evidence type="ECO:0000313" key="8">
    <source>
        <dbReference type="Proteomes" id="UP001209570"/>
    </source>
</evidence>
<evidence type="ECO:0000256" key="1">
    <source>
        <dbReference type="ARBA" id="ARBA00010547"/>
    </source>
</evidence>
<protein>
    <recommendedName>
        <fullName evidence="6">Anaphase-promoting complex subunit 1 N-terminal domain-containing protein</fullName>
    </recommendedName>
</protein>
<feature type="region of interest" description="Disordered" evidence="5">
    <location>
        <begin position="86"/>
        <end position="113"/>
    </location>
</feature>
<dbReference type="GO" id="GO:0060090">
    <property type="term" value="F:molecular adaptor activity"/>
    <property type="evidence" value="ECO:0007669"/>
    <property type="project" value="TreeGrafter"/>
</dbReference>
<feature type="region of interest" description="Disordered" evidence="5">
    <location>
        <begin position="308"/>
        <end position="331"/>
    </location>
</feature>
<evidence type="ECO:0000256" key="4">
    <source>
        <dbReference type="ARBA" id="ARBA00023306"/>
    </source>
</evidence>
<dbReference type="InterPro" id="IPR011989">
    <property type="entry name" value="ARM-like"/>
</dbReference>
<feature type="region of interest" description="Disordered" evidence="5">
    <location>
        <begin position="1431"/>
        <end position="1454"/>
    </location>
</feature>
<name>A0AAD5LHX4_PYTIN</name>
<feature type="region of interest" description="Disordered" evidence="5">
    <location>
        <begin position="1182"/>
        <end position="1266"/>
    </location>
</feature>
<evidence type="ECO:0000313" key="7">
    <source>
        <dbReference type="EMBL" id="KAJ0401522.1"/>
    </source>
</evidence>
<comment type="similarity">
    <text evidence="1">Belongs to the APC1 family.</text>
</comment>
<dbReference type="EMBL" id="JAKCXM010000126">
    <property type="protein sequence ID" value="KAJ0401522.1"/>
    <property type="molecule type" value="Genomic_DNA"/>
</dbReference>
<dbReference type="PANTHER" id="PTHR12827:SF3">
    <property type="entry name" value="ANAPHASE-PROMOTING COMPLEX SUBUNIT 1"/>
    <property type="match status" value="1"/>
</dbReference>
<reference evidence="7" key="1">
    <citation type="submission" date="2021-12" db="EMBL/GenBank/DDBJ databases">
        <title>Prjna785345.</title>
        <authorList>
            <person name="Rujirawat T."/>
            <person name="Krajaejun T."/>
        </authorList>
    </citation>
    <scope>NUCLEOTIDE SEQUENCE</scope>
    <source>
        <strain evidence="7">Pi057C3</strain>
    </source>
</reference>
<dbReference type="InterPro" id="IPR024990">
    <property type="entry name" value="Apc1"/>
</dbReference>
<feature type="compositionally biased region" description="Basic and acidic residues" evidence="5">
    <location>
        <begin position="103"/>
        <end position="113"/>
    </location>
</feature>
<dbReference type="Proteomes" id="UP001209570">
    <property type="component" value="Unassembled WGS sequence"/>
</dbReference>
<gene>
    <name evidence="7" type="ORF">P43SY_009382</name>
</gene>
<sequence length="1845" mass="199953">MRPTPSLALAPLSVGISGESHVRRVHAPLRVDARGETLDDDALDAEIDGHVVRLLRRDTSAVERSFRFADRVLAAVLAFFPADDADDAGRSGAERERRRRRRSLQEPRAACREGYRPPRRPHLCVLARADCVHIFAPDGDEVFEVALPFHADRMLAARSGGLLLQRRSAAGLAPRASSAAFSPPVASASTLRTAPDRPTPRPRFFTLRHPLEEVKPLALVADPHSHFATRPSRDGPRFLSDPALQAVDVCGPLASADTEWLVCFHTDNRQFVVYALTAFVPEIHERRAPRAAPKTSFVSSQSPSLLLLSPTEHRRQEREKSKAQVAAPGAHLEPDKSARLLWTSPCVDALARTATAPAAASRVLPVEDPAAPSPLFAAFVVSEDGLDRGGEDMDDDSESHLLCLVDVATGVLVLKTMGERSQVWSVGEPAREIRTLRCRAAVPVALFSGTNRRRVERMDAVVATADGQLVLLCGGTEVATLVCPRNASPPSPSSVRLEPAAAGTLAIVGPQGVVWRCPHPLRLPASSSAVALIWDALAFGIPSETYLRLRLATLLFSSQRMPPSSAPPISDRWMAVFAMVVIQAISASFPSPSSAESSPPRDSKKPRNSLQATPDLHPALAAMNASPFARIYQHEHAMVLAPLDSVLDTHDPGILNAAPAPLLASRHVPRLSTATLQTLVTVLHLVHEELRLSLAHRAAGKELGALLGHVSARLGLSRLEAYYHRQQVVLHWPVEPSERVCDTLVATLTELDRHLASLDIFHSLQSLLQLDLRANEEDDEDDDTMMMSSSSWSLPPSDAWDDCSLITRRRSDRPSPFWRLIALRQVFQVLFALRSAVVQRDWALELLAFLTSDPLGIALDLRDLPVGLRIPLLDALRVIREAPPPGITSDMSRFVGRLDLDNEGSTEAASSCRPEGLQELRPVEAAATTDETTHRPPSDGLAEMQATCQRLFPHDQRLKEVARLLRSSRPLCLKLEKTADMSDQDFVAQQQARLLLLCKRSMALSVARGMVTLGTLDASAVETHAWHLSVPALPLAGRTPPTNAVVALDVSGYAKELTHWPQFHNGCATALRLPTRNAAAALVTRYWIKYHRPSARDFAAASVNANPSASASATTTARPHSLHQSARDLEEAQAAHAGLLLGLGLKGHLRCLSMADVYNYLSLSNEFITVAILLGMAATAAHSRRRRQQRLAQVLRRRRPTTSASTGSQASSQSTVHGNDDDDDAMIAPSQDDPPGATDDLEIESSQPAPTEPEPATEDNPTKSTAGGLELSLERSVSKMLCLHIPSLLPAPFAEFSVPATTQTAALLGLGILYQATGHRLMTELLLAEITRAPSTVQYGSSHTGTTGVAPTGTPFDQLEGYSLAAGLALGLVVLGRGRSTGGDPGLADLMLEDRLCKYIVGGAQAPSPTPVGTGAGSCLYRGRQWRPLGSGRSSVLSGGDGRPSSDEAKVHGSAAGEQVNIGVTASGSALALAFMYLKSGNRSIASLLQVPDTLRLLDYVRPDLLLLRTLAKNLVLWDAMEPSVAWVETTEMPAQLRETYRLVRENASTLPDDIDVRGVCEAYANIVAGACFGLGLRFAGTSNGDARDTLRHFVRQFRDMRSASSLLGGDIIAAATERATIERSLAVCAQALALVDAGTGNVETLTLLRSINLRQRAEAELTYGNHMALSMAIGLLFLGGGRATVSRSSDAIAMLVVALYPMAAMNTADNKYYLQAFRHLYSLAVDSSRLVEIVDASTHENCSVTIKLAMYREPQSLDEAPISWQTLQTPCLLPDLATIDRIVIEDPAFYPVEIRLDGYASDRRHLYRLQHPVFPFDSSSELRQLKFLDEYYRLDPFRLWDLAV</sequence>
<accession>A0AAD5LHX4</accession>
<dbReference type="PANTHER" id="PTHR12827">
    <property type="entry name" value="MEIOTIC CHECKPOINT REGULATOR TSG24 FAMILY MEMBER"/>
    <property type="match status" value="1"/>
</dbReference>
<evidence type="ECO:0000256" key="3">
    <source>
        <dbReference type="ARBA" id="ARBA00022776"/>
    </source>
</evidence>
<evidence type="ECO:0000256" key="2">
    <source>
        <dbReference type="ARBA" id="ARBA00022618"/>
    </source>
</evidence>
<dbReference type="GO" id="GO:0007091">
    <property type="term" value="P:metaphase/anaphase transition of mitotic cell cycle"/>
    <property type="evidence" value="ECO:0007669"/>
    <property type="project" value="TreeGrafter"/>
</dbReference>
<organism evidence="7 8">
    <name type="scientific">Pythium insidiosum</name>
    <name type="common">Pythiosis disease agent</name>
    <dbReference type="NCBI Taxonomy" id="114742"/>
    <lineage>
        <taxon>Eukaryota</taxon>
        <taxon>Sar</taxon>
        <taxon>Stramenopiles</taxon>
        <taxon>Oomycota</taxon>
        <taxon>Peronosporomycetes</taxon>
        <taxon>Pythiales</taxon>
        <taxon>Pythiaceae</taxon>
        <taxon>Pythium</taxon>
    </lineage>
</organism>
<dbReference type="GO" id="GO:0051301">
    <property type="term" value="P:cell division"/>
    <property type="evidence" value="ECO:0007669"/>
    <property type="project" value="UniProtKB-KW"/>
</dbReference>
<evidence type="ECO:0000256" key="5">
    <source>
        <dbReference type="SAM" id="MobiDB-lite"/>
    </source>
</evidence>
<dbReference type="InterPro" id="IPR049255">
    <property type="entry name" value="Apc1_N"/>
</dbReference>
<feature type="region of interest" description="Disordered" evidence="5">
    <location>
        <begin position="590"/>
        <end position="612"/>
    </location>
</feature>
<dbReference type="Gene3D" id="1.25.10.10">
    <property type="entry name" value="Leucine-rich Repeat Variant"/>
    <property type="match status" value="2"/>
</dbReference>
<dbReference type="GO" id="GO:0070979">
    <property type="term" value="P:protein K11-linked ubiquitination"/>
    <property type="evidence" value="ECO:0007669"/>
    <property type="project" value="TreeGrafter"/>
</dbReference>
<feature type="compositionally biased region" description="Basic residues" evidence="5">
    <location>
        <begin position="1182"/>
        <end position="1200"/>
    </location>
</feature>
<feature type="compositionally biased region" description="Low complexity" evidence="5">
    <location>
        <begin position="1201"/>
        <end position="1215"/>
    </location>
</feature>
<keyword evidence="4" id="KW-0131">Cell cycle</keyword>
<keyword evidence="2" id="KW-0132">Cell division</keyword>
<proteinExistence type="inferred from homology"/>
<feature type="domain" description="Anaphase-promoting complex subunit 1 N-terminal" evidence="6">
    <location>
        <begin position="60"/>
        <end position="286"/>
    </location>
</feature>
<feature type="compositionally biased region" description="Basic and acidic residues" evidence="5">
    <location>
        <begin position="311"/>
        <end position="322"/>
    </location>
</feature>
<dbReference type="GO" id="GO:0005680">
    <property type="term" value="C:anaphase-promoting complex"/>
    <property type="evidence" value="ECO:0007669"/>
    <property type="project" value="InterPro"/>
</dbReference>